<keyword evidence="1 2" id="KW-0732">Signal</keyword>
<sequence>MLKPAFAIGTAAALWASAVGAQETIDLKFAVFTPEQEITYQEAMKPWAEAVMEATDGKVNIQMFPGGTLGRDGSKQIKMLKDGVADIAFIIPAYNPGLFPDNAVIELPDTSANATEGSVAFWRLLEGGNLRGYEDFEVLGMFTTAPYSIHGTFPIETMADLKGKKIRIAGKLEQQCVEAIGAVPVGMPISKIPESLSRGVIDATPMHYAALHAFGVAGATDHHYHNVLGSLPFGFIMTRETFDALPEDVQAVMREKGGEALARIFGAAMDAENAKLVQQTIDDPDQTVVEPSEQDRKDWAEAVSTCVNAWTAEHDKGEELHQALIEQLEAIRAE</sequence>
<dbReference type="GO" id="GO:0055085">
    <property type="term" value="P:transmembrane transport"/>
    <property type="evidence" value="ECO:0007669"/>
    <property type="project" value="InterPro"/>
</dbReference>
<protein>
    <submittedName>
        <fullName evidence="3">TRAP transporter substrate-binding protein</fullName>
    </submittedName>
</protein>
<comment type="caution">
    <text evidence="3">The sequence shown here is derived from an EMBL/GenBank/DDBJ whole genome shotgun (WGS) entry which is preliminary data.</text>
</comment>
<dbReference type="InterPro" id="IPR038404">
    <property type="entry name" value="TRAP_DctP_sf"/>
</dbReference>
<evidence type="ECO:0000256" key="1">
    <source>
        <dbReference type="ARBA" id="ARBA00022729"/>
    </source>
</evidence>
<dbReference type="NCBIfam" id="NF037995">
    <property type="entry name" value="TRAP_S1"/>
    <property type="match status" value="1"/>
</dbReference>
<dbReference type="Pfam" id="PF03480">
    <property type="entry name" value="DctP"/>
    <property type="match status" value="1"/>
</dbReference>
<keyword evidence="4" id="KW-1185">Reference proteome</keyword>
<dbReference type="InterPro" id="IPR018389">
    <property type="entry name" value="DctP_fam"/>
</dbReference>
<dbReference type="AlphaFoldDB" id="A0AAW5R4Z9"/>
<dbReference type="CDD" id="cd13665">
    <property type="entry name" value="PBP2_TRAP_Dctp3_4"/>
    <property type="match status" value="1"/>
</dbReference>
<evidence type="ECO:0000256" key="2">
    <source>
        <dbReference type="SAM" id="SignalP"/>
    </source>
</evidence>
<feature type="signal peptide" evidence="2">
    <location>
        <begin position="1"/>
        <end position="21"/>
    </location>
</feature>
<dbReference type="RefSeq" id="WP_261617552.1">
    <property type="nucleotide sequence ID" value="NZ_JALIDZ010000009.1"/>
</dbReference>
<accession>A0AAW5R4Z9</accession>
<reference evidence="3 4" key="1">
    <citation type="submission" date="2022-04" db="EMBL/GenBank/DDBJ databases">
        <authorList>
            <person name="Ye Y.-Q."/>
            <person name="Du Z.-J."/>
        </authorList>
    </citation>
    <scope>NUCLEOTIDE SEQUENCE [LARGE SCALE GENOMIC DNA]</scope>
    <source>
        <strain evidence="3 4">A6E488</strain>
    </source>
</reference>
<proteinExistence type="predicted"/>
<dbReference type="Gene3D" id="3.40.190.170">
    <property type="entry name" value="Bacterial extracellular solute-binding protein, family 7"/>
    <property type="match status" value="1"/>
</dbReference>
<feature type="chain" id="PRO_5043666662" evidence="2">
    <location>
        <begin position="22"/>
        <end position="334"/>
    </location>
</feature>
<evidence type="ECO:0000313" key="4">
    <source>
        <dbReference type="Proteomes" id="UP001320898"/>
    </source>
</evidence>
<organism evidence="3 4">
    <name type="scientific">Microbaculum marinisediminis</name>
    <dbReference type="NCBI Taxonomy" id="2931392"/>
    <lineage>
        <taxon>Bacteria</taxon>
        <taxon>Pseudomonadati</taxon>
        <taxon>Pseudomonadota</taxon>
        <taxon>Alphaproteobacteria</taxon>
        <taxon>Hyphomicrobiales</taxon>
        <taxon>Tepidamorphaceae</taxon>
        <taxon>Microbaculum</taxon>
    </lineage>
</organism>
<dbReference type="PANTHER" id="PTHR33376:SF15">
    <property type="entry name" value="BLL6794 PROTEIN"/>
    <property type="match status" value="1"/>
</dbReference>
<dbReference type="PANTHER" id="PTHR33376">
    <property type="match status" value="1"/>
</dbReference>
<name>A0AAW5R4Z9_9HYPH</name>
<dbReference type="Proteomes" id="UP001320898">
    <property type="component" value="Unassembled WGS sequence"/>
</dbReference>
<gene>
    <name evidence="3" type="ORF">MUB46_19065</name>
</gene>
<dbReference type="EMBL" id="JALIDZ010000009">
    <property type="protein sequence ID" value="MCT8973973.1"/>
    <property type="molecule type" value="Genomic_DNA"/>
</dbReference>
<evidence type="ECO:0000313" key="3">
    <source>
        <dbReference type="EMBL" id="MCT8973973.1"/>
    </source>
</evidence>